<feature type="compositionally biased region" description="Polar residues" evidence="1">
    <location>
        <begin position="193"/>
        <end position="212"/>
    </location>
</feature>
<feature type="compositionally biased region" description="Basic and acidic residues" evidence="1">
    <location>
        <begin position="820"/>
        <end position="831"/>
    </location>
</feature>
<gene>
    <name evidence="2" type="ORF">LshimejAT787_1401530</name>
</gene>
<feature type="region of interest" description="Disordered" evidence="1">
    <location>
        <begin position="591"/>
        <end position="759"/>
    </location>
</feature>
<feature type="compositionally biased region" description="Low complexity" evidence="1">
    <location>
        <begin position="537"/>
        <end position="560"/>
    </location>
</feature>
<feature type="compositionally biased region" description="Gly residues" evidence="1">
    <location>
        <begin position="1017"/>
        <end position="1033"/>
    </location>
</feature>
<feature type="region of interest" description="Disordered" evidence="1">
    <location>
        <begin position="1"/>
        <end position="463"/>
    </location>
</feature>
<protein>
    <submittedName>
        <fullName evidence="2">Uncharacterized protein</fullName>
    </submittedName>
</protein>
<feature type="region of interest" description="Disordered" evidence="1">
    <location>
        <begin position="1065"/>
        <end position="1105"/>
    </location>
</feature>
<evidence type="ECO:0000256" key="1">
    <source>
        <dbReference type="SAM" id="MobiDB-lite"/>
    </source>
</evidence>
<feature type="compositionally biased region" description="Polar residues" evidence="1">
    <location>
        <begin position="745"/>
        <end position="754"/>
    </location>
</feature>
<keyword evidence="3" id="KW-1185">Reference proteome</keyword>
<evidence type="ECO:0000313" key="3">
    <source>
        <dbReference type="Proteomes" id="UP001063166"/>
    </source>
</evidence>
<feature type="compositionally biased region" description="Polar residues" evidence="1">
    <location>
        <begin position="155"/>
        <end position="177"/>
    </location>
</feature>
<feature type="compositionally biased region" description="Low complexity" evidence="1">
    <location>
        <begin position="1312"/>
        <end position="1326"/>
    </location>
</feature>
<name>A0A9P3PXY7_LYOSH</name>
<accession>A0A9P3PXY7</accession>
<feature type="compositionally biased region" description="Low complexity" evidence="1">
    <location>
        <begin position="645"/>
        <end position="660"/>
    </location>
</feature>
<feature type="compositionally biased region" description="Low complexity" evidence="1">
    <location>
        <begin position="929"/>
        <end position="940"/>
    </location>
</feature>
<comment type="caution">
    <text evidence="2">The sequence shown here is derived from an EMBL/GenBank/DDBJ whole genome shotgun (WGS) entry which is preliminary data.</text>
</comment>
<reference evidence="2" key="1">
    <citation type="submission" date="2022-07" db="EMBL/GenBank/DDBJ databases">
        <title>The genome of Lyophyllum shimeji provides insight into the initial evolution of ectomycorrhizal fungal genome.</title>
        <authorList>
            <person name="Kobayashi Y."/>
            <person name="Shibata T."/>
            <person name="Hirakawa H."/>
            <person name="Shigenobu S."/>
            <person name="Nishiyama T."/>
            <person name="Yamada A."/>
            <person name="Hasebe M."/>
            <person name="Kawaguchi M."/>
        </authorList>
    </citation>
    <scope>NUCLEOTIDE SEQUENCE</scope>
    <source>
        <strain evidence="2">AT787</strain>
    </source>
</reference>
<feature type="region of interest" description="Disordered" evidence="1">
    <location>
        <begin position="776"/>
        <end position="1049"/>
    </location>
</feature>
<sequence>MPSLAGLFGRKNKASSKQRANSNEDDSALSSPTAEYVTPDRSIPSSPNGRSTLRFDATKADSTPSSVYPSLAAPSGKIKLPFSRKKASASASTASVVTTFSASQDSHFGTPPRPSYAPPRNSIGAASDSDADNRRLRPPPSKSAIFAAYADPHSALSTRSLPSEHSPLTITTSNTSAPIPPPVPPKKGFFHWSKSSPSSPQPTIGISATKNCASPPQLSPTSPSSDPNSSFNLKSFRHIGPSAAASTSPNASNTSLGPPIARPRGASFASESSQRISVAAFREAQARRSTAGSPVPSNRAASPGPLLPHGTRPHAQHTAPAAVAQHQHVRQRRSSGLAYASDSSESEDEDEDDDDDEDSDTSPEPPRKGAGVVRRKRTVTRRGEESTTIKGRATKSEMGHSPSRDYTPAPRSQPGQVQTTRQNNDEQENGAETRPLSSLGFDTGTRPRASASTSALTPSAAAKRASILAAANAIPLPNANGKHHTRASSAHSTPAPAAAVTPSTSSHSRHPAAYSVSHSSGARSRPDSDSDSDSDDAPLATLLPPRRPGSALSSASNSSLRPKPLIDINELTSARLMVKSKSMDAQAFTGGATLLGQGGSNMTSPTASSSPVVTSVSPPTRFVSPPASPTPEVKEFLSSSGGGASSAAQRQPQQQLRSSAGMPMRRDTSPGGEQEDGRGQKRDGLGERLTRIVQLKAGSGSSSESGSGSGSSASSGSGNSKSFKTMPTIPAPTLPKTKSLPVTKITPTTRTISPAQEVEVEEDLAAVLGAGIALIRRTDTTSEESASSQSGSESESDGEEEGGRFAKGKAQQQQKGKNQKGQEKKEKEPDRIAPIPIKQRAPPPAFSVTSRPPLNRNAGSGGDRTSVASTAVQGPEQKTRQRSSTLIPTSSSSATAAAASASANANGAAKTNNAGARPGILNGSKDVKTPTSASTVTPASMPVAPAPRQRSSTLLPNSMSMSSSHSGHGHGHGMGGTGMAAMPTRPFAAVRRESPASSTGDSSSGRAPFTPRDGSELGVGSGSGSGVTGGTGTTGTSLSGGSRGWSGGVSGLMVGGKHIKRRSVSFEDDLRDVRGGAGGARGGGGKEAETPNEGEERRKERRRSEAKAAIELGNVINGRGPVVDDDDDDDLPINQTLGGGARMSTLNPMMAMNAPMPFGPGMSPGWNGMNMMGQGPGMFAPGQFLSPATADPNFMMAHQQAMMFAKQAYQMAVAQQAMAAAGDEWERGSTMGGFGSGGSVYGGTSPSVVGSPYAMSPMMNMGMGMGMQTPGNGWSTGSVIFPGTARSMYGGGGISSSRSEYGGGGARGGGQWSSSKSSYGESFGPSPSNRHSKGYFPPVPPIPSQAAASSGRGAATSRSRTTSQPASPSRGVRRAPPPSSWKAGV</sequence>
<feature type="region of interest" description="Disordered" evidence="1">
    <location>
        <begin position="1300"/>
        <end position="1385"/>
    </location>
</feature>
<dbReference type="EMBL" id="BRPK01000014">
    <property type="protein sequence ID" value="GLB43641.1"/>
    <property type="molecule type" value="Genomic_DNA"/>
</dbReference>
<feature type="compositionally biased region" description="Low complexity" evidence="1">
    <location>
        <begin position="487"/>
        <end position="506"/>
    </location>
</feature>
<proteinExistence type="predicted"/>
<feature type="compositionally biased region" description="Low complexity" evidence="1">
    <location>
        <begin position="783"/>
        <end position="793"/>
    </location>
</feature>
<feature type="compositionally biased region" description="Basic and acidic residues" evidence="1">
    <location>
        <begin position="675"/>
        <end position="690"/>
    </location>
</feature>
<feature type="compositionally biased region" description="Polar residues" evidence="1">
    <location>
        <begin position="413"/>
        <end position="422"/>
    </location>
</feature>
<feature type="compositionally biased region" description="Low complexity" evidence="1">
    <location>
        <begin position="214"/>
        <end position="230"/>
    </location>
</feature>
<feature type="compositionally biased region" description="Gly residues" evidence="1">
    <location>
        <begin position="1301"/>
        <end position="1311"/>
    </location>
</feature>
<feature type="compositionally biased region" description="Low complexity" evidence="1">
    <location>
        <begin position="443"/>
        <end position="463"/>
    </location>
</feature>
<organism evidence="2 3">
    <name type="scientific">Lyophyllum shimeji</name>
    <name type="common">Hon-shimeji</name>
    <name type="synonym">Tricholoma shimeji</name>
    <dbReference type="NCBI Taxonomy" id="47721"/>
    <lineage>
        <taxon>Eukaryota</taxon>
        <taxon>Fungi</taxon>
        <taxon>Dikarya</taxon>
        <taxon>Basidiomycota</taxon>
        <taxon>Agaricomycotina</taxon>
        <taxon>Agaricomycetes</taxon>
        <taxon>Agaricomycetidae</taxon>
        <taxon>Agaricales</taxon>
        <taxon>Tricholomatineae</taxon>
        <taxon>Lyophyllaceae</taxon>
        <taxon>Lyophyllum</taxon>
    </lineage>
</organism>
<feature type="compositionally biased region" description="Low complexity" evidence="1">
    <location>
        <begin position="1344"/>
        <end position="1369"/>
    </location>
</feature>
<feature type="compositionally biased region" description="Acidic residues" evidence="1">
    <location>
        <begin position="344"/>
        <end position="361"/>
    </location>
</feature>
<feature type="compositionally biased region" description="Low complexity" evidence="1">
    <location>
        <begin position="889"/>
        <end position="916"/>
    </location>
</feature>
<evidence type="ECO:0000313" key="2">
    <source>
        <dbReference type="EMBL" id="GLB43641.1"/>
    </source>
</evidence>
<feature type="compositionally biased region" description="Basic and acidic residues" evidence="1">
    <location>
        <begin position="1084"/>
        <end position="1105"/>
    </location>
</feature>
<feature type="region of interest" description="Disordered" evidence="1">
    <location>
        <begin position="476"/>
        <end position="565"/>
    </location>
</feature>
<dbReference type="Proteomes" id="UP001063166">
    <property type="component" value="Unassembled WGS sequence"/>
</dbReference>
<feature type="compositionally biased region" description="Low complexity" evidence="1">
    <location>
        <begin position="698"/>
        <end position="722"/>
    </location>
</feature>
<dbReference type="OrthoDB" id="2687738at2759"/>
<feature type="compositionally biased region" description="Low complexity" evidence="1">
    <location>
        <begin position="995"/>
        <end position="1004"/>
    </location>
</feature>
<feature type="compositionally biased region" description="Low complexity" evidence="1">
    <location>
        <begin position="241"/>
        <end position="255"/>
    </location>
</feature>
<feature type="compositionally biased region" description="Polar residues" evidence="1">
    <location>
        <begin position="287"/>
        <end position="300"/>
    </location>
</feature>
<feature type="compositionally biased region" description="Low complexity" evidence="1">
    <location>
        <begin position="88"/>
        <end position="103"/>
    </location>
</feature>
<feature type="compositionally biased region" description="Low complexity" evidence="1">
    <location>
        <begin position="603"/>
        <end position="625"/>
    </location>
</feature>